<feature type="compositionally biased region" description="Basic and acidic residues" evidence="1">
    <location>
        <begin position="1"/>
        <end position="11"/>
    </location>
</feature>
<keyword evidence="2" id="KW-1133">Transmembrane helix</keyword>
<feature type="region of interest" description="Disordered" evidence="1">
    <location>
        <begin position="145"/>
        <end position="164"/>
    </location>
</feature>
<evidence type="ECO:0000313" key="4">
    <source>
        <dbReference type="Proteomes" id="UP001597058"/>
    </source>
</evidence>
<protein>
    <recommendedName>
        <fullName evidence="5">Large membrane protein</fullName>
    </recommendedName>
</protein>
<keyword evidence="4" id="KW-1185">Reference proteome</keyword>
<feature type="compositionally biased region" description="Basic and acidic residues" evidence="1">
    <location>
        <begin position="473"/>
        <end position="489"/>
    </location>
</feature>
<feature type="transmembrane region" description="Helical" evidence="2">
    <location>
        <begin position="30"/>
        <end position="50"/>
    </location>
</feature>
<name>A0ABW3XR08_9ACTN</name>
<evidence type="ECO:0008006" key="5">
    <source>
        <dbReference type="Google" id="ProtNLM"/>
    </source>
</evidence>
<proteinExistence type="predicted"/>
<feature type="compositionally biased region" description="Gly residues" evidence="1">
    <location>
        <begin position="80"/>
        <end position="89"/>
    </location>
</feature>
<dbReference type="EMBL" id="JBHTMM010000098">
    <property type="protein sequence ID" value="MFD1311982.1"/>
    <property type="molecule type" value="Genomic_DNA"/>
</dbReference>
<feature type="compositionally biased region" description="Gly residues" evidence="1">
    <location>
        <begin position="58"/>
        <end position="69"/>
    </location>
</feature>
<feature type="region of interest" description="Disordered" evidence="1">
    <location>
        <begin position="473"/>
        <end position="518"/>
    </location>
</feature>
<gene>
    <name evidence="3" type="ORF">ACFQ5X_40080</name>
</gene>
<sequence length="518" mass="52440">MSTERPDHEATDPAEDGAGTAKPRRRRFPVAVASVAAAVLLVGGGGAYLATTAFDGGGHSGSESPGGDGTPPPLALDGATRGGGTGGVAPGEPNPYGTVYRADGKLPDGPDSAPVYTARGTVTAAEVTRLAKALGLTGTPRLVGDTWQAGQAGDGSGPSLQVNRQAPGTWTFSRYAPGTDNCKGAVCTSDPGSPSSHAASEAAAKKAAAPVLKALGEDDAKLDASTLMGAVRVVNADPEVGGLPTSGWTTGVQVDKEGQVVGGNGLLKAPERGDTYPVLSARRTLDLMNAPGSAPGGARNGPGGCASAVPLKDRDESPCAASTALPRRESVNVEKAAFGLASHFVDGHQTLVPSWLFEVRPKGATAPLTVTHPAVDPKYLAAPETPGAPGVTPSPRPTGEPASRDVTVQGYTADGRDLTVSFTGGVCADYSVSASGGADEVTVKVTETPWQGKVCILIAKVYEKTVRLDEPLGDRKVVGSDGREIREGKTPGASTTVPTQPTTPRVPKVPHTPEPLVR</sequence>
<keyword evidence="2" id="KW-0472">Membrane</keyword>
<accession>A0ABW3XR08</accession>
<evidence type="ECO:0000256" key="2">
    <source>
        <dbReference type="SAM" id="Phobius"/>
    </source>
</evidence>
<dbReference type="RefSeq" id="WP_381237022.1">
    <property type="nucleotide sequence ID" value="NZ_JBHSKH010000040.1"/>
</dbReference>
<keyword evidence="2" id="KW-0812">Transmembrane</keyword>
<evidence type="ECO:0000256" key="1">
    <source>
        <dbReference type="SAM" id="MobiDB-lite"/>
    </source>
</evidence>
<comment type="caution">
    <text evidence="3">The sequence shown here is derived from an EMBL/GenBank/DDBJ whole genome shotgun (WGS) entry which is preliminary data.</text>
</comment>
<evidence type="ECO:0000313" key="3">
    <source>
        <dbReference type="EMBL" id="MFD1311982.1"/>
    </source>
</evidence>
<dbReference type="Proteomes" id="UP001597058">
    <property type="component" value="Unassembled WGS sequence"/>
</dbReference>
<feature type="region of interest" description="Disordered" evidence="1">
    <location>
        <begin position="380"/>
        <end position="404"/>
    </location>
</feature>
<reference evidence="4" key="1">
    <citation type="journal article" date="2019" name="Int. J. Syst. Evol. Microbiol.">
        <title>The Global Catalogue of Microorganisms (GCM) 10K type strain sequencing project: providing services to taxonomists for standard genome sequencing and annotation.</title>
        <authorList>
            <consortium name="The Broad Institute Genomics Platform"/>
            <consortium name="The Broad Institute Genome Sequencing Center for Infectious Disease"/>
            <person name="Wu L."/>
            <person name="Ma J."/>
        </authorList>
    </citation>
    <scope>NUCLEOTIDE SEQUENCE [LARGE SCALE GENOMIC DNA]</scope>
    <source>
        <strain evidence="4">CGMCC 4.7020</strain>
    </source>
</reference>
<feature type="region of interest" description="Disordered" evidence="1">
    <location>
        <begin position="58"/>
        <end position="97"/>
    </location>
</feature>
<organism evidence="3 4">
    <name type="scientific">Streptomyces kaempferi</name>
    <dbReference type="NCBI Taxonomy" id="333725"/>
    <lineage>
        <taxon>Bacteria</taxon>
        <taxon>Bacillati</taxon>
        <taxon>Actinomycetota</taxon>
        <taxon>Actinomycetes</taxon>
        <taxon>Kitasatosporales</taxon>
        <taxon>Streptomycetaceae</taxon>
        <taxon>Streptomyces</taxon>
    </lineage>
</organism>
<feature type="region of interest" description="Disordered" evidence="1">
    <location>
        <begin position="1"/>
        <end position="25"/>
    </location>
</feature>
<feature type="compositionally biased region" description="Low complexity" evidence="1">
    <location>
        <begin position="495"/>
        <end position="506"/>
    </location>
</feature>